<dbReference type="KEGG" id="hai:109389281"/>
<dbReference type="GO" id="GO:0043197">
    <property type="term" value="C:dendritic spine"/>
    <property type="evidence" value="ECO:0007669"/>
    <property type="project" value="TreeGrafter"/>
</dbReference>
<evidence type="ECO:0000313" key="3">
    <source>
        <dbReference type="RefSeq" id="XP_019510208.1"/>
    </source>
</evidence>
<feature type="region of interest" description="Disordered" evidence="1">
    <location>
        <begin position="1"/>
        <end position="47"/>
    </location>
</feature>
<dbReference type="PANTHER" id="PTHR24135">
    <property type="entry name" value="SH3 AND MULTIPLE ANKYRIN REPEAT DOMAINS PROTEIN"/>
    <property type="match status" value="1"/>
</dbReference>
<evidence type="ECO:0000256" key="1">
    <source>
        <dbReference type="SAM" id="MobiDB-lite"/>
    </source>
</evidence>
<dbReference type="GeneID" id="109389281"/>
<protein>
    <submittedName>
        <fullName evidence="3">SH3 and multiple ankyrin repeat domains protein 2-like</fullName>
    </submittedName>
</protein>
<dbReference type="AlphaFoldDB" id="A0A8B7SC76"/>
<feature type="region of interest" description="Disordered" evidence="1">
    <location>
        <begin position="140"/>
        <end position="166"/>
    </location>
</feature>
<dbReference type="OrthoDB" id="445896at2759"/>
<dbReference type="InterPro" id="IPR051569">
    <property type="entry name" value="SHANK"/>
</dbReference>
<dbReference type="GO" id="GO:0030160">
    <property type="term" value="F:synaptic receptor adaptor activity"/>
    <property type="evidence" value="ECO:0007669"/>
    <property type="project" value="TreeGrafter"/>
</dbReference>
<dbReference type="GO" id="GO:0035255">
    <property type="term" value="F:ionotropic glutamate receptor binding"/>
    <property type="evidence" value="ECO:0007669"/>
    <property type="project" value="TreeGrafter"/>
</dbReference>
<reference evidence="3" key="1">
    <citation type="submission" date="2025-08" db="UniProtKB">
        <authorList>
            <consortium name="RefSeq"/>
        </authorList>
    </citation>
    <scope>IDENTIFICATION</scope>
    <source>
        <tissue evidence="3">Muscle</tissue>
    </source>
</reference>
<proteinExistence type="predicted"/>
<accession>A0A8B7SC76</accession>
<gene>
    <name evidence="3" type="primary">LOC109389281</name>
</gene>
<dbReference type="GO" id="GO:0045211">
    <property type="term" value="C:postsynaptic membrane"/>
    <property type="evidence" value="ECO:0007669"/>
    <property type="project" value="TreeGrafter"/>
</dbReference>
<dbReference type="Proteomes" id="UP000694851">
    <property type="component" value="Unplaced"/>
</dbReference>
<dbReference type="GO" id="GO:0014069">
    <property type="term" value="C:postsynaptic density"/>
    <property type="evidence" value="ECO:0007669"/>
    <property type="project" value="TreeGrafter"/>
</dbReference>
<dbReference type="PANTHER" id="PTHR24135:SF17">
    <property type="entry name" value="SH3 AND MULTIPLE ANKYRIN REPEAT DOMAINS PROTEIN 2"/>
    <property type="match status" value="1"/>
</dbReference>
<dbReference type="SUPFAM" id="SSF50044">
    <property type="entry name" value="SH3-domain"/>
    <property type="match status" value="1"/>
</dbReference>
<keyword evidence="2" id="KW-1185">Reference proteome</keyword>
<evidence type="ECO:0000313" key="2">
    <source>
        <dbReference type="Proteomes" id="UP000694851"/>
    </source>
</evidence>
<dbReference type="InterPro" id="IPR036028">
    <property type="entry name" value="SH3-like_dom_sf"/>
</dbReference>
<sequence>MPSDARRHAVPRRPPPRPGSTPLQRRGAGQRRTPYPHPRRLYNERRTAAKVGGKMKSLLNAFSKKEVPFREAPAYSNRRRRPPSTLAAPRVLLRSNSDNNLNSNAPDWAVCTAASHRSLSPQLLQQVPGKADGAVRTIGSYVPGPRSRSPSLNRLGGAGDDGKWPQQPWHVGPTFPPGANKDTLSAFEYPGPKRKLYSAVPGRLFVVVKPYQPQVDGEIPLHRGDRVKVRVDMHL</sequence>
<dbReference type="Gene3D" id="2.30.30.40">
    <property type="entry name" value="SH3 Domains"/>
    <property type="match status" value="1"/>
</dbReference>
<organism evidence="2 3">
    <name type="scientific">Hipposideros armiger</name>
    <name type="common">Great Himalayan leaf-nosed bat</name>
    <dbReference type="NCBI Taxonomy" id="186990"/>
    <lineage>
        <taxon>Eukaryota</taxon>
        <taxon>Metazoa</taxon>
        <taxon>Chordata</taxon>
        <taxon>Craniata</taxon>
        <taxon>Vertebrata</taxon>
        <taxon>Euteleostomi</taxon>
        <taxon>Mammalia</taxon>
        <taxon>Eutheria</taxon>
        <taxon>Laurasiatheria</taxon>
        <taxon>Chiroptera</taxon>
        <taxon>Yinpterochiroptera</taxon>
        <taxon>Rhinolophoidea</taxon>
        <taxon>Hipposideridae</taxon>
        <taxon>Hipposideros</taxon>
    </lineage>
</organism>
<name>A0A8B7SC76_HIPAR</name>
<dbReference type="RefSeq" id="XP_019510208.1">
    <property type="nucleotide sequence ID" value="XM_019654663.1"/>
</dbReference>